<evidence type="ECO:0000256" key="2">
    <source>
        <dbReference type="SAM" id="SignalP"/>
    </source>
</evidence>
<evidence type="ECO:0000313" key="3">
    <source>
        <dbReference type="EMBL" id="MFB8774264.1"/>
    </source>
</evidence>
<comment type="caution">
    <text evidence="3">The sequence shown here is derived from an EMBL/GenBank/DDBJ whole genome shotgun (WGS) entry which is preliminary data.</text>
</comment>
<dbReference type="EMBL" id="JAYMRP010000012">
    <property type="protein sequence ID" value="MFB8774264.1"/>
    <property type="molecule type" value="Genomic_DNA"/>
</dbReference>
<evidence type="ECO:0008006" key="5">
    <source>
        <dbReference type="Google" id="ProtNLM"/>
    </source>
</evidence>
<gene>
    <name evidence="3" type="ORF">VSS16_16275</name>
</gene>
<evidence type="ECO:0000313" key="4">
    <source>
        <dbReference type="Proteomes" id="UP001585080"/>
    </source>
</evidence>
<sequence length="410" mass="43375">MTVRRNVTPWISVALVSTALLTAGCAGGKGDDPRPPAASSSSAAPHGYVEGAREAAEQQSRLLLNDPGSGDSQVLDLITGEAHSTARVAGAVRLGTDGRFGYLHTADGTHVLDSGTWMVDHGDHVHYYSAAVRDLGGLPEAREAQVRSDPAVTAVTDEHGRTVLYDRAGLEEGRITSLRTLPGTHTGAVVPYEEHLIALQPVGDGTARLVVLDREGEPVAAPAAECEEPRGDALTRRGVVLGCAGGALLVRAEDGAFTAEEIPYGEDVAARERAASFRQRPGSDTLTAPAGDDAVWVLDVTERSWTRVETGPVIAANTAGEGSPLLVLETDGALHGYDIVTGRQIARTEPLLTAKARTGSAPVIEVDRSRAYVNAPERKKVFEIDYNDDLRIARTFDLDMKPVLMAEAGR</sequence>
<reference evidence="3 4" key="1">
    <citation type="submission" date="2024-01" db="EMBL/GenBank/DDBJ databases">
        <title>Genome mining of biosynthetic gene clusters to explore secondary metabolites of Streptomyces sp.</title>
        <authorList>
            <person name="Baig A."/>
            <person name="Ajitkumar Shintre N."/>
            <person name="Kumar H."/>
            <person name="Anbarasu A."/>
            <person name="Ramaiah S."/>
        </authorList>
    </citation>
    <scope>NUCLEOTIDE SEQUENCE [LARGE SCALE GENOMIC DNA]</scope>
    <source>
        <strain evidence="3 4">A57</strain>
    </source>
</reference>
<keyword evidence="4" id="KW-1185">Reference proteome</keyword>
<dbReference type="InterPro" id="IPR011044">
    <property type="entry name" value="Quino_amine_DH_bsu"/>
</dbReference>
<keyword evidence="2" id="KW-0732">Signal</keyword>
<dbReference type="Proteomes" id="UP001585080">
    <property type="component" value="Unassembled WGS sequence"/>
</dbReference>
<proteinExistence type="predicted"/>
<feature type="chain" id="PRO_5047341078" description="Lipoprotein" evidence="2">
    <location>
        <begin position="29"/>
        <end position="410"/>
    </location>
</feature>
<feature type="region of interest" description="Disordered" evidence="1">
    <location>
        <begin position="27"/>
        <end position="57"/>
    </location>
</feature>
<feature type="signal peptide" evidence="2">
    <location>
        <begin position="1"/>
        <end position="28"/>
    </location>
</feature>
<dbReference type="RefSeq" id="WP_376733006.1">
    <property type="nucleotide sequence ID" value="NZ_JAYMRP010000012.1"/>
</dbReference>
<evidence type="ECO:0000256" key="1">
    <source>
        <dbReference type="SAM" id="MobiDB-lite"/>
    </source>
</evidence>
<accession>A0ABV5EBP4</accession>
<name>A0ABV5EBP4_9ACTN</name>
<dbReference type="PROSITE" id="PS51257">
    <property type="entry name" value="PROKAR_LIPOPROTEIN"/>
    <property type="match status" value="1"/>
</dbReference>
<organism evidence="3 4">
    <name type="scientific">Streptomyces broussonetiae</name>
    <dbReference type="NCBI Taxonomy" id="2686304"/>
    <lineage>
        <taxon>Bacteria</taxon>
        <taxon>Bacillati</taxon>
        <taxon>Actinomycetota</taxon>
        <taxon>Actinomycetes</taxon>
        <taxon>Kitasatosporales</taxon>
        <taxon>Streptomycetaceae</taxon>
        <taxon>Streptomyces</taxon>
    </lineage>
</organism>
<protein>
    <recommendedName>
        <fullName evidence="5">Lipoprotein</fullName>
    </recommendedName>
</protein>
<dbReference type="SUPFAM" id="SSF50969">
    <property type="entry name" value="YVTN repeat-like/Quinoprotein amine dehydrogenase"/>
    <property type="match status" value="1"/>
</dbReference>